<dbReference type="InterPro" id="IPR032466">
    <property type="entry name" value="Metal_Hydrolase"/>
</dbReference>
<reference evidence="1" key="1">
    <citation type="submission" date="2015-06" db="EMBL/GenBank/DDBJ databases">
        <authorList>
            <person name="Liu B."/>
            <person name="Wang J."/>
            <person name="Zhu Y."/>
            <person name="Liu G."/>
            <person name="Chen Q."/>
            <person name="Zheng C."/>
            <person name="Che J."/>
            <person name="Ge C."/>
            <person name="Shi H."/>
            <person name="Pan Z."/>
            <person name="Liu X."/>
        </authorList>
    </citation>
    <scope>NUCLEOTIDE SEQUENCE [LARGE SCALE GENOMIC DNA]</scope>
    <source>
        <strain evidence="1">DSM 16346</strain>
    </source>
</reference>
<dbReference type="SUPFAM" id="SSF51556">
    <property type="entry name" value="Metallo-dependent hydrolases"/>
    <property type="match status" value="1"/>
</dbReference>
<dbReference type="InterPro" id="IPR008257">
    <property type="entry name" value="Pept_M19"/>
</dbReference>
<dbReference type="STRING" id="157733.AB986_05010"/>
<keyword evidence="2" id="KW-1185">Reference proteome</keyword>
<dbReference type="PROSITE" id="PS51365">
    <property type="entry name" value="RENAL_DIPEPTIDASE_2"/>
    <property type="match status" value="1"/>
</dbReference>
<proteinExistence type="predicted"/>
<dbReference type="CDD" id="cd01301">
    <property type="entry name" value="rDP_like"/>
    <property type="match status" value="1"/>
</dbReference>
<evidence type="ECO:0000313" key="1">
    <source>
        <dbReference type="EMBL" id="KMM38636.1"/>
    </source>
</evidence>
<dbReference type="RefSeq" id="WP_048309753.1">
    <property type="nucleotide sequence ID" value="NZ_CP119526.1"/>
</dbReference>
<accession>A0A0J6CQU7</accession>
<dbReference type="EMBL" id="LELK01000001">
    <property type="protein sequence ID" value="KMM38636.1"/>
    <property type="molecule type" value="Genomic_DNA"/>
</dbReference>
<dbReference type="Gene3D" id="3.20.20.140">
    <property type="entry name" value="Metal-dependent hydrolases"/>
    <property type="match status" value="1"/>
</dbReference>
<organism evidence="1 2">
    <name type="scientific">Guptibacillus hwajinpoensis</name>
    <dbReference type="NCBI Taxonomy" id="208199"/>
    <lineage>
        <taxon>Bacteria</taxon>
        <taxon>Bacillati</taxon>
        <taxon>Bacillota</taxon>
        <taxon>Bacilli</taxon>
        <taxon>Bacillales</taxon>
        <taxon>Guptibacillaceae</taxon>
        <taxon>Guptibacillus</taxon>
    </lineage>
</organism>
<dbReference type="GO" id="GO:0070573">
    <property type="term" value="F:metallodipeptidase activity"/>
    <property type="evidence" value="ECO:0007669"/>
    <property type="project" value="InterPro"/>
</dbReference>
<name>A0A0J6CQU7_9BACL</name>
<dbReference type="PANTHER" id="PTHR10443:SF12">
    <property type="entry name" value="DIPEPTIDASE"/>
    <property type="match status" value="1"/>
</dbReference>
<evidence type="ECO:0000313" key="2">
    <source>
        <dbReference type="Proteomes" id="UP000035996"/>
    </source>
</evidence>
<gene>
    <name evidence="1" type="ORF">AB986_05010</name>
</gene>
<dbReference type="PANTHER" id="PTHR10443">
    <property type="entry name" value="MICROSOMAL DIPEPTIDASE"/>
    <property type="match status" value="1"/>
</dbReference>
<protein>
    <submittedName>
        <fullName evidence="1">Diguanylate cyclase</fullName>
    </submittedName>
</protein>
<dbReference type="AlphaFoldDB" id="A0A0J6CQU7"/>
<dbReference type="GO" id="GO:0006508">
    <property type="term" value="P:proteolysis"/>
    <property type="evidence" value="ECO:0007669"/>
    <property type="project" value="InterPro"/>
</dbReference>
<dbReference type="Pfam" id="PF01244">
    <property type="entry name" value="Peptidase_M19"/>
    <property type="match status" value="1"/>
</dbReference>
<dbReference type="PATRIC" id="fig|157733.3.peg.3238"/>
<comment type="caution">
    <text evidence="1">The sequence shown here is derived from an EMBL/GenBank/DDBJ whole genome shotgun (WGS) entry which is preliminary data.</text>
</comment>
<dbReference type="Proteomes" id="UP000035996">
    <property type="component" value="Unassembled WGS sequence"/>
</dbReference>
<sequence>MNIHDAHCDVLCKMWLDPSLSFENGDGLHTNLNQMRKAGAKLQLFAIYVPESVPDGAKFDCALEMVDIFHEKVIKPYDDVVPVYSKEDAENIPDGKIGAMLTLEGCDAIGKEAGRLKTLLRLGVRSVGLTWNYGNATADGILESRGAGLSDFGRSIVDLHNQHRIWTDVSHLSVRAFWDVIDQGRYVIASHSNAKAICTHPRNLDNQQLTALIEKDSFIGVTFVPKFLRNDRNASVSDIIHHIEHICSLGGTSNIGLGSDFDGIKEVPAGLECYEDYSRLIEELNRYYSKEQVDGFLGKNLITRMP</sequence>
<dbReference type="OrthoDB" id="9804920at2"/>